<protein>
    <submittedName>
        <fullName evidence="1">Uncharacterized protein</fullName>
    </submittedName>
</protein>
<reference evidence="1 2" key="1">
    <citation type="submission" date="2016-04" db="EMBL/GenBank/DDBJ databases">
        <title>Draft Genome Sequences of Staphylococcus capitis Strain H36, S. capitis Strain H65, S. cohnii Strain H62, S. hominis Strain H69, Mycobacterium iranicum Strain H39, Plantibacter sp. Strain H53, Pseudomonas oryzihabitans Strain H72, and Microbacterium sp. Strain H83, isolated from residential settings.</title>
        <authorList>
            <person name="Lymperopoulou D."/>
            <person name="Adams R.I."/>
            <person name="Lindow S."/>
            <person name="Coil D.A."/>
            <person name="Jospin G."/>
            <person name="Eisen J.A."/>
        </authorList>
    </citation>
    <scope>NUCLEOTIDE SEQUENCE [LARGE SCALE GENOMIC DNA]</scope>
    <source>
        <strain evidence="1 2">H72</strain>
    </source>
</reference>
<proteinExistence type="predicted"/>
<sequence length="87" mass="10027">MTIILQAARLLGPRQIGRRASVTTDTMKILLWELSDGAVLELHREVAPGRRPRFTLVRERGDRFDDLLVYYERGRARVFSPNRYAAA</sequence>
<organism evidence="1 2">
    <name type="scientific">Pseudomonas oryzihabitans</name>
    <dbReference type="NCBI Taxonomy" id="47885"/>
    <lineage>
        <taxon>Bacteria</taxon>
        <taxon>Pseudomonadati</taxon>
        <taxon>Pseudomonadota</taxon>
        <taxon>Gammaproteobacteria</taxon>
        <taxon>Pseudomonadales</taxon>
        <taxon>Pseudomonadaceae</taxon>
        <taxon>Pseudomonas</taxon>
    </lineage>
</organism>
<name>A0A178LLJ2_9PSED</name>
<evidence type="ECO:0000313" key="2">
    <source>
        <dbReference type="Proteomes" id="UP000078356"/>
    </source>
</evidence>
<comment type="caution">
    <text evidence="1">The sequence shown here is derived from an EMBL/GenBank/DDBJ whole genome shotgun (WGS) entry which is preliminary data.</text>
</comment>
<dbReference type="Proteomes" id="UP000078356">
    <property type="component" value="Unassembled WGS sequence"/>
</dbReference>
<dbReference type="OrthoDB" id="6943772at2"/>
<dbReference type="EMBL" id="LWCR01000003">
    <property type="protein sequence ID" value="OAN31801.1"/>
    <property type="molecule type" value="Genomic_DNA"/>
</dbReference>
<accession>A0A178LLJ2</accession>
<dbReference type="AlphaFoldDB" id="A0A178LLJ2"/>
<evidence type="ECO:0000313" key="1">
    <source>
        <dbReference type="EMBL" id="OAN31801.1"/>
    </source>
</evidence>
<dbReference type="RefSeq" id="WP_064307012.1">
    <property type="nucleotide sequence ID" value="NZ_LWCR01000003.1"/>
</dbReference>
<gene>
    <name evidence="1" type="ORF">A4V15_12135</name>
</gene>